<name>G8P135_GRAMM</name>
<proteinExistence type="predicted"/>
<sequence length="31" mass="3834">MEFDQKWVMRWIALIRITTTLLEIRILGERT</sequence>
<reference evidence="1 2" key="1">
    <citation type="submission" date="2011-11" db="EMBL/GenBank/DDBJ databases">
        <title>Complete sequence of Granulicella mallensis MP5ACTX8.</title>
        <authorList>
            <consortium name="US DOE Joint Genome Institute"/>
            <person name="Lucas S."/>
            <person name="Copeland A."/>
            <person name="Lapidus A."/>
            <person name="Cheng J.-F."/>
            <person name="Goodwin L."/>
            <person name="Pitluck S."/>
            <person name="Peters L."/>
            <person name="Lu M."/>
            <person name="Detter J.C."/>
            <person name="Han C."/>
            <person name="Tapia R."/>
            <person name="Land M."/>
            <person name="Hauser L."/>
            <person name="Kyrpides N."/>
            <person name="Ivanova N."/>
            <person name="Mikhailova N."/>
            <person name="Pagani I."/>
            <person name="Rawat S."/>
            <person name="Mannisto M."/>
            <person name="Haggblom M."/>
            <person name="Woyke T."/>
        </authorList>
    </citation>
    <scope>NUCLEOTIDE SEQUENCE [LARGE SCALE GENOMIC DNA]</scope>
    <source>
        <strain evidence="2">ATCC BAA-1857 / DSM 23137 / MP5ACTX8</strain>
    </source>
</reference>
<evidence type="ECO:0000313" key="1">
    <source>
        <dbReference type="EMBL" id="AEU36959.1"/>
    </source>
</evidence>
<dbReference type="STRING" id="682795.AciX8_2649"/>
<dbReference type="Proteomes" id="UP000007113">
    <property type="component" value="Chromosome"/>
</dbReference>
<dbReference type="KEGG" id="gma:AciX8_2649"/>
<dbReference type="EMBL" id="CP003130">
    <property type="protein sequence ID" value="AEU36959.1"/>
    <property type="molecule type" value="Genomic_DNA"/>
</dbReference>
<gene>
    <name evidence="1" type="ordered locus">AciX8_2649</name>
</gene>
<dbReference type="HOGENOM" id="CLU_3396767_0_0_0"/>
<organism evidence="1 2">
    <name type="scientific">Granulicella mallensis (strain ATCC BAA-1857 / DSM 23137 / MP5ACTX8)</name>
    <dbReference type="NCBI Taxonomy" id="682795"/>
    <lineage>
        <taxon>Bacteria</taxon>
        <taxon>Pseudomonadati</taxon>
        <taxon>Acidobacteriota</taxon>
        <taxon>Terriglobia</taxon>
        <taxon>Terriglobales</taxon>
        <taxon>Acidobacteriaceae</taxon>
        <taxon>Granulicella</taxon>
    </lineage>
</organism>
<keyword evidence="2" id="KW-1185">Reference proteome</keyword>
<dbReference type="AlphaFoldDB" id="G8P135"/>
<evidence type="ECO:0000313" key="2">
    <source>
        <dbReference type="Proteomes" id="UP000007113"/>
    </source>
</evidence>
<protein>
    <submittedName>
        <fullName evidence="1">Uncharacterized protein</fullName>
    </submittedName>
</protein>
<accession>G8P135</accession>